<feature type="region of interest" description="Disordered" evidence="1">
    <location>
        <begin position="333"/>
        <end position="378"/>
    </location>
</feature>
<reference evidence="2" key="1">
    <citation type="journal article" date="2023" name="G3 (Bethesda)">
        <title>A reference genome for the long-term kleptoplast-retaining sea slug Elysia crispata morphotype clarki.</title>
        <authorList>
            <person name="Eastman K.E."/>
            <person name="Pendleton A.L."/>
            <person name="Shaikh M.A."/>
            <person name="Suttiyut T."/>
            <person name="Ogas R."/>
            <person name="Tomko P."/>
            <person name="Gavelis G."/>
            <person name="Widhalm J.R."/>
            <person name="Wisecaver J.H."/>
        </authorList>
    </citation>
    <scope>NUCLEOTIDE SEQUENCE</scope>
    <source>
        <strain evidence="2">ECLA1</strain>
    </source>
</reference>
<feature type="compositionally biased region" description="Low complexity" evidence="1">
    <location>
        <begin position="333"/>
        <end position="356"/>
    </location>
</feature>
<gene>
    <name evidence="2" type="ORF">RRG08_032303</name>
</gene>
<feature type="compositionally biased region" description="Polar residues" evidence="1">
    <location>
        <begin position="229"/>
        <end position="238"/>
    </location>
</feature>
<dbReference type="Proteomes" id="UP001283361">
    <property type="component" value="Unassembled WGS sequence"/>
</dbReference>
<feature type="compositionally biased region" description="Low complexity" evidence="1">
    <location>
        <begin position="239"/>
        <end position="251"/>
    </location>
</feature>
<evidence type="ECO:0000313" key="3">
    <source>
        <dbReference type="Proteomes" id="UP001283361"/>
    </source>
</evidence>
<feature type="compositionally biased region" description="Low complexity" evidence="1">
    <location>
        <begin position="190"/>
        <end position="202"/>
    </location>
</feature>
<evidence type="ECO:0000256" key="1">
    <source>
        <dbReference type="SAM" id="MobiDB-lite"/>
    </source>
</evidence>
<comment type="caution">
    <text evidence="2">The sequence shown here is derived from an EMBL/GenBank/DDBJ whole genome shotgun (WGS) entry which is preliminary data.</text>
</comment>
<feature type="compositionally biased region" description="Basic and acidic residues" evidence="1">
    <location>
        <begin position="267"/>
        <end position="278"/>
    </location>
</feature>
<feature type="compositionally biased region" description="Polar residues" evidence="1">
    <location>
        <begin position="252"/>
        <end position="266"/>
    </location>
</feature>
<feature type="region of interest" description="Disordered" evidence="1">
    <location>
        <begin position="84"/>
        <end position="285"/>
    </location>
</feature>
<dbReference type="AlphaFoldDB" id="A0AAE1ASR9"/>
<keyword evidence="3" id="KW-1185">Reference proteome</keyword>
<evidence type="ECO:0000313" key="2">
    <source>
        <dbReference type="EMBL" id="KAK3792666.1"/>
    </source>
</evidence>
<protein>
    <submittedName>
        <fullName evidence="2">Uncharacterized protein</fullName>
    </submittedName>
</protein>
<dbReference type="EMBL" id="JAWDGP010001353">
    <property type="protein sequence ID" value="KAK3792666.1"/>
    <property type="molecule type" value="Genomic_DNA"/>
</dbReference>
<proteinExistence type="predicted"/>
<accession>A0AAE1ASR9</accession>
<sequence length="455" mass="49534">MHQPKPKSAPASLKSKFVKNRTNAMKEIQAWIRKDGEPFPVPEASRMSGQLTDNVTEERMLKAKLWELSKERYKFLSQNSYEQKVFSDRQQRKAGLRRVASASWDSRSRLGITGGAASRAGGESDEIPPGGLNTPRHSSLTTEASSGDALPVPKRTKPKNARFSLLDRLDPTKKRAPRSKSSEAKLLGDSANNATSAASASKASRDPDVSGESLKSGRSPFTKADRQASMATSRSAPQTRSKTTSRSVTSSEKNSVLQEVSASNSSSDERMLRDKSEGRVGSAGAHQTCGYKQHVAPSTPTPIHSVLPNKHQHHNHSRNSHLRRQLIATPITLDPTNLTSNSSSNNNKNSDNATTAGVTSRTASATTRPDLSLSSRAVSRFGGPAAETMAQDPRYARLERTLCPLVRGNTTGDIGAIVNQIEALHVRPRKRPPDAKKTKIELKAFEYMKDKGFAF</sequence>
<name>A0AAE1ASR9_9GAST</name>
<feature type="compositionally biased region" description="Polar residues" evidence="1">
    <location>
        <begin position="135"/>
        <end position="145"/>
    </location>
</feature>
<feature type="compositionally biased region" description="Polar residues" evidence="1">
    <location>
        <begin position="357"/>
        <end position="377"/>
    </location>
</feature>
<organism evidence="2 3">
    <name type="scientific">Elysia crispata</name>
    <name type="common">lettuce slug</name>
    <dbReference type="NCBI Taxonomy" id="231223"/>
    <lineage>
        <taxon>Eukaryota</taxon>
        <taxon>Metazoa</taxon>
        <taxon>Spiralia</taxon>
        <taxon>Lophotrochozoa</taxon>
        <taxon>Mollusca</taxon>
        <taxon>Gastropoda</taxon>
        <taxon>Heterobranchia</taxon>
        <taxon>Euthyneura</taxon>
        <taxon>Panpulmonata</taxon>
        <taxon>Sacoglossa</taxon>
        <taxon>Placobranchoidea</taxon>
        <taxon>Plakobranchidae</taxon>
        <taxon>Elysia</taxon>
    </lineage>
</organism>